<dbReference type="Pfam" id="PF00430">
    <property type="entry name" value="ATP-synt_B"/>
    <property type="match status" value="1"/>
</dbReference>
<dbReference type="GO" id="GO:0046933">
    <property type="term" value="F:proton-transporting ATP synthase activity, rotational mechanism"/>
    <property type="evidence" value="ECO:0007669"/>
    <property type="project" value="UniProtKB-UniRule"/>
</dbReference>
<evidence type="ECO:0000256" key="17">
    <source>
        <dbReference type="SAM" id="Coils"/>
    </source>
</evidence>
<evidence type="ECO:0000256" key="6">
    <source>
        <dbReference type="ARBA" id="ARBA00022781"/>
    </source>
</evidence>
<keyword evidence="17" id="KW-0175">Coiled coil</keyword>
<sequence length="183" mass="20452">MFLPNVLAASSLVSVQPGLIFWTLVTFVIVFFVLKAKAWGPILQLVEEREKQISAAIESAKRERAEAEKLLADQKTAISEARRQAAEETRRNQQEMEKFREELMAKSRKEAEELKLSARREIDEQKTKAIAEVRAMAVDLAMDVAGKLIGERMDDSKHRALAEQFVKGLPLSGSGNAGVRRSA</sequence>
<evidence type="ECO:0000256" key="13">
    <source>
        <dbReference type="ARBA" id="ARBA00026054"/>
    </source>
</evidence>
<keyword evidence="19" id="KW-1185">Reference proteome</keyword>
<dbReference type="AlphaFoldDB" id="A0A540WNF1"/>
<dbReference type="CDD" id="cd06503">
    <property type="entry name" value="ATP-synt_Fo_b"/>
    <property type="match status" value="1"/>
</dbReference>
<dbReference type="PANTHER" id="PTHR33445:SF1">
    <property type="entry name" value="ATP SYNTHASE SUBUNIT B"/>
    <property type="match status" value="1"/>
</dbReference>
<keyword evidence="5 15" id="KW-0812">Transmembrane</keyword>
<reference evidence="18 19" key="1">
    <citation type="submission" date="2019-06" db="EMBL/GenBank/DDBJ databases">
        <authorList>
            <person name="Livingstone P."/>
            <person name="Whitworth D."/>
        </authorList>
    </citation>
    <scope>NUCLEOTIDE SEQUENCE [LARGE SCALE GENOMIC DNA]</scope>
    <source>
        <strain evidence="18 19">AM401</strain>
    </source>
</reference>
<feature type="transmembrane region" description="Helical" evidence="15">
    <location>
        <begin position="12"/>
        <end position="34"/>
    </location>
</feature>
<gene>
    <name evidence="15 18" type="primary">atpF</name>
    <name evidence="18" type="ORF">FJV41_39850</name>
</gene>
<dbReference type="NCBIfam" id="TIGR01144">
    <property type="entry name" value="ATP_synt_b"/>
    <property type="match status" value="1"/>
</dbReference>
<dbReference type="GO" id="GO:0012505">
    <property type="term" value="C:endomembrane system"/>
    <property type="evidence" value="ECO:0007669"/>
    <property type="project" value="UniProtKB-SubCell"/>
</dbReference>
<dbReference type="PANTHER" id="PTHR33445">
    <property type="entry name" value="ATP SYNTHASE SUBUNIT B', CHLOROPLASTIC"/>
    <property type="match status" value="1"/>
</dbReference>
<feature type="coiled-coil region" evidence="17">
    <location>
        <begin position="43"/>
        <end position="128"/>
    </location>
</feature>
<evidence type="ECO:0000256" key="2">
    <source>
        <dbReference type="ARBA" id="ARBA00022448"/>
    </source>
</evidence>
<evidence type="ECO:0000313" key="18">
    <source>
        <dbReference type="EMBL" id="TQF10367.1"/>
    </source>
</evidence>
<comment type="function">
    <text evidence="12">Component of the F(0) channel, it forms part of the peripheral stalk, linking F(1) to F(0). The b'-subunit is a diverged and duplicated form of b found in plants and photosynthetic bacteria.</text>
</comment>
<dbReference type="OrthoDB" id="9795289at2"/>
<keyword evidence="2 15" id="KW-0813">Transport</keyword>
<dbReference type="GO" id="GO:0046961">
    <property type="term" value="F:proton-transporting ATPase activity, rotational mechanism"/>
    <property type="evidence" value="ECO:0007669"/>
    <property type="project" value="TreeGrafter"/>
</dbReference>
<keyword evidence="8 15" id="KW-0406">Ion transport</keyword>
<evidence type="ECO:0000256" key="16">
    <source>
        <dbReference type="RuleBase" id="RU003848"/>
    </source>
</evidence>
<comment type="subunit">
    <text evidence="15">F-type ATPases have 2 components, F(1) - the catalytic core - and F(0) - the membrane proton channel. F(1) has five subunits: alpha(3), beta(3), gamma(1), delta(1), epsilon(1). F(0) has three main subunits: a(1), b(2) and c(10-14). The alpha and beta chains form an alternating ring which encloses part of the gamma chain. F(1) is attached to F(0) by a central stalk formed by the gamma and epsilon chains, while a peripheral stalk is formed by the delta and b chains.</text>
</comment>
<evidence type="ECO:0000256" key="1">
    <source>
        <dbReference type="ARBA" id="ARBA00005513"/>
    </source>
</evidence>
<evidence type="ECO:0000256" key="12">
    <source>
        <dbReference type="ARBA" id="ARBA00025614"/>
    </source>
</evidence>
<evidence type="ECO:0000256" key="15">
    <source>
        <dbReference type="HAMAP-Rule" id="MF_01398"/>
    </source>
</evidence>
<dbReference type="HAMAP" id="MF_01398">
    <property type="entry name" value="ATP_synth_b_bprime"/>
    <property type="match status" value="1"/>
</dbReference>
<protein>
    <recommendedName>
        <fullName evidence="15">ATP synthase subunit b</fullName>
    </recommendedName>
    <alternativeName>
        <fullName evidence="15">ATP synthase F(0) sector subunit b</fullName>
    </alternativeName>
    <alternativeName>
        <fullName evidence="15">ATPase subunit I</fullName>
    </alternativeName>
    <alternativeName>
        <fullName evidence="15">F-type ATPase subunit b</fullName>
        <shortName evidence="15">F-ATPase subunit b</shortName>
    </alternativeName>
</protein>
<dbReference type="Proteomes" id="UP000315369">
    <property type="component" value="Unassembled WGS sequence"/>
</dbReference>
<organism evidence="18 19">
    <name type="scientific">Myxococcus llanfairpwllgwyngyllgogerychwyrndrobwllllantysiliogogogochensis</name>
    <dbReference type="NCBI Taxonomy" id="2590453"/>
    <lineage>
        <taxon>Bacteria</taxon>
        <taxon>Pseudomonadati</taxon>
        <taxon>Myxococcota</taxon>
        <taxon>Myxococcia</taxon>
        <taxon>Myxococcales</taxon>
        <taxon>Cystobacterineae</taxon>
        <taxon>Myxococcaceae</taxon>
        <taxon>Myxococcus</taxon>
    </lineage>
</organism>
<evidence type="ECO:0000256" key="9">
    <source>
        <dbReference type="ARBA" id="ARBA00023136"/>
    </source>
</evidence>
<keyword evidence="7 15" id="KW-1133">Transmembrane helix</keyword>
<evidence type="ECO:0000256" key="10">
    <source>
        <dbReference type="ARBA" id="ARBA00023310"/>
    </source>
</evidence>
<comment type="similarity">
    <text evidence="1 15 16">Belongs to the ATPase B chain family.</text>
</comment>
<proteinExistence type="inferred from homology"/>
<keyword evidence="9 15" id="KW-0472">Membrane</keyword>
<accession>A0A540WNF1</accession>
<name>A0A540WNF1_9BACT</name>
<evidence type="ECO:0000256" key="14">
    <source>
        <dbReference type="ARBA" id="ARBA00037847"/>
    </source>
</evidence>
<dbReference type="EMBL" id="VIFM01000260">
    <property type="protein sequence ID" value="TQF10367.1"/>
    <property type="molecule type" value="Genomic_DNA"/>
</dbReference>
<keyword evidence="10 15" id="KW-0066">ATP synthesis</keyword>
<keyword evidence="4 15" id="KW-0138">CF(0)</keyword>
<evidence type="ECO:0000256" key="3">
    <source>
        <dbReference type="ARBA" id="ARBA00022475"/>
    </source>
</evidence>
<evidence type="ECO:0000256" key="11">
    <source>
        <dbReference type="ARBA" id="ARBA00025198"/>
    </source>
</evidence>
<evidence type="ECO:0000256" key="4">
    <source>
        <dbReference type="ARBA" id="ARBA00022547"/>
    </source>
</evidence>
<dbReference type="GO" id="GO:0005886">
    <property type="term" value="C:plasma membrane"/>
    <property type="evidence" value="ECO:0007669"/>
    <property type="project" value="UniProtKB-SubCell"/>
</dbReference>
<dbReference type="InterPro" id="IPR002146">
    <property type="entry name" value="ATP_synth_b/b'su_bac/chlpt"/>
</dbReference>
<evidence type="ECO:0000313" key="19">
    <source>
        <dbReference type="Proteomes" id="UP000315369"/>
    </source>
</evidence>
<comment type="subunit">
    <text evidence="13">F-type ATPases have 2 components, F(1) - the catalytic core - and F(0) - the membrane proton channel. F(1) has five subunits: alpha(3), beta(3), gamma(1), delta(1), epsilon(1). F(0) has four main subunits: a(1), b(2) and c(10-14). The alpha and beta chains form an alternating ring which encloses part of the gamma chain. F(1) is attached to F(0) by a central stalk formed by the gamma and epsilon chains, while a peripheral stalk is formed by the delta and b chains.</text>
</comment>
<evidence type="ECO:0000256" key="7">
    <source>
        <dbReference type="ARBA" id="ARBA00022989"/>
    </source>
</evidence>
<dbReference type="GO" id="GO:0045259">
    <property type="term" value="C:proton-transporting ATP synthase complex"/>
    <property type="evidence" value="ECO:0007669"/>
    <property type="project" value="UniProtKB-KW"/>
</dbReference>
<dbReference type="InterPro" id="IPR005864">
    <property type="entry name" value="ATP_synth_F0_bsu_bac"/>
</dbReference>
<evidence type="ECO:0000256" key="5">
    <source>
        <dbReference type="ARBA" id="ARBA00022692"/>
    </source>
</evidence>
<evidence type="ECO:0000256" key="8">
    <source>
        <dbReference type="ARBA" id="ARBA00023065"/>
    </source>
</evidence>
<comment type="function">
    <text evidence="11 15">F(1)F(0) ATP synthase produces ATP from ADP in the presence of a proton or sodium gradient. F-type ATPases consist of two structural domains, F(1) containing the extramembraneous catalytic core and F(0) containing the membrane proton channel, linked together by a central stalk and a peripheral stalk. During catalysis, ATP synthesis in the catalytic domain of F(1) is coupled via a rotary mechanism of the central stalk subunits to proton translocation.</text>
</comment>
<keyword evidence="3 15" id="KW-1003">Cell membrane</keyword>
<keyword evidence="6 15" id="KW-0375">Hydrogen ion transport</keyword>
<dbReference type="RefSeq" id="WP_141647850.1">
    <property type="nucleotide sequence ID" value="NZ_VIFM01000260.1"/>
</dbReference>
<comment type="subcellular location">
    <subcellularLocation>
        <location evidence="15">Cell membrane</location>
        <topology evidence="15">Single-pass membrane protein</topology>
    </subcellularLocation>
    <subcellularLocation>
        <location evidence="14">Endomembrane system</location>
        <topology evidence="14">Single-pass membrane protein</topology>
    </subcellularLocation>
</comment>
<comment type="caution">
    <text evidence="18">The sequence shown here is derived from an EMBL/GenBank/DDBJ whole genome shotgun (WGS) entry which is preliminary data.</text>
</comment>
<dbReference type="InterPro" id="IPR050059">
    <property type="entry name" value="ATP_synthase_B_chain"/>
</dbReference>